<dbReference type="KEGG" id="ssai:N0B31_12270"/>
<dbReference type="EMBL" id="CP104003">
    <property type="protein sequence ID" value="UWM52924.1"/>
    <property type="molecule type" value="Genomic_DNA"/>
</dbReference>
<organism evidence="2 3">
    <name type="scientific">Salinirubellus salinus</name>
    <dbReference type="NCBI Taxonomy" id="1364945"/>
    <lineage>
        <taxon>Archaea</taxon>
        <taxon>Methanobacteriati</taxon>
        <taxon>Methanobacteriota</taxon>
        <taxon>Stenosarchaea group</taxon>
        <taxon>Halobacteria</taxon>
        <taxon>Halobacteriales</taxon>
        <taxon>Natronomonadaceae</taxon>
        <taxon>Salinirubellus</taxon>
    </lineage>
</organism>
<dbReference type="Proteomes" id="UP001057580">
    <property type="component" value="Chromosome"/>
</dbReference>
<dbReference type="AlphaFoldDB" id="A0A9E7U9K2"/>
<gene>
    <name evidence="2" type="ORF">N0B31_12270</name>
</gene>
<proteinExistence type="predicted"/>
<name>A0A9E7U9K2_9EURY</name>
<dbReference type="RefSeq" id="WP_260591919.1">
    <property type="nucleotide sequence ID" value="NZ_CP104003.1"/>
</dbReference>
<keyword evidence="3" id="KW-1185">Reference proteome</keyword>
<evidence type="ECO:0000313" key="3">
    <source>
        <dbReference type="Proteomes" id="UP001057580"/>
    </source>
</evidence>
<protein>
    <submittedName>
        <fullName evidence="2">Uncharacterized protein</fullName>
    </submittedName>
</protein>
<sequence length="151" mass="15555">MRRRALLGACSLAVLPGCGVFRGLDAAAAAEPGSVAIQNDDDRDHRVTVTVEQVSDDAEDVPPPSADRTPAAGTTRSREATFEVAGGGTVQETEFVTEPGAYFVTVELETGARATTWLGLSERAAGGVAGERLEVYVGGDGDVTAFSPSAE</sequence>
<evidence type="ECO:0000313" key="2">
    <source>
        <dbReference type="EMBL" id="UWM52924.1"/>
    </source>
</evidence>
<reference evidence="2" key="1">
    <citation type="submission" date="2022-09" db="EMBL/GenBank/DDBJ databases">
        <title>Diverse halophilic archaea isolated from saline environments.</title>
        <authorList>
            <person name="Cui H.-L."/>
        </authorList>
    </citation>
    <scope>NUCLEOTIDE SEQUENCE</scope>
    <source>
        <strain evidence="2">ZS-35-S2</strain>
    </source>
</reference>
<dbReference type="GeneID" id="74943210"/>
<accession>A0A9E7U9K2</accession>
<evidence type="ECO:0000256" key="1">
    <source>
        <dbReference type="SAM" id="MobiDB-lite"/>
    </source>
</evidence>
<feature type="region of interest" description="Disordered" evidence="1">
    <location>
        <begin position="53"/>
        <end position="86"/>
    </location>
</feature>